<sequence length="168" mass="19722">MYISMPRDFFVPVMYDYKENLNLIDEESQEMYRESKGQINAEYQKALQEKEAIYVKPGSKETTGEEKVNEEYYKALQEKEATYVKPGSKDISGEGKVNEEYYKALQEKEATYVRPNMYVSIDDEYINNATSKQNRGINKGGTRENYNGPINRRMYSDLDDEYARGFKR</sequence>
<evidence type="ECO:0000313" key="2">
    <source>
        <dbReference type="EMBL" id="MBC5627965.1"/>
    </source>
</evidence>
<feature type="region of interest" description="Disordered" evidence="1">
    <location>
        <begin position="131"/>
        <end position="152"/>
    </location>
</feature>
<comment type="caution">
    <text evidence="2">The sequence shown here is derived from an EMBL/GenBank/DDBJ whole genome shotgun (WGS) entry which is preliminary data.</text>
</comment>
<gene>
    <name evidence="2" type="ORF">H8S20_03565</name>
</gene>
<organism evidence="2 3">
    <name type="scientific">Clostridium hominis</name>
    <dbReference type="NCBI Taxonomy" id="2763036"/>
    <lineage>
        <taxon>Bacteria</taxon>
        <taxon>Bacillati</taxon>
        <taxon>Bacillota</taxon>
        <taxon>Clostridia</taxon>
        <taxon>Eubacteriales</taxon>
        <taxon>Clostridiaceae</taxon>
        <taxon>Clostridium</taxon>
    </lineage>
</organism>
<dbReference type="EMBL" id="JACOOO010000004">
    <property type="protein sequence ID" value="MBC5627965.1"/>
    <property type="molecule type" value="Genomic_DNA"/>
</dbReference>
<protein>
    <submittedName>
        <fullName evidence="2">Uncharacterized protein</fullName>
    </submittedName>
</protein>
<name>A0ABR7D9Z1_9CLOT</name>
<reference evidence="2 3" key="1">
    <citation type="submission" date="2020-08" db="EMBL/GenBank/DDBJ databases">
        <title>Genome public.</title>
        <authorList>
            <person name="Liu C."/>
            <person name="Sun Q."/>
        </authorList>
    </citation>
    <scope>NUCLEOTIDE SEQUENCE [LARGE SCALE GENOMIC DNA]</scope>
    <source>
        <strain evidence="2 3">NSJ-6</strain>
    </source>
</reference>
<dbReference type="RefSeq" id="WP_032119912.1">
    <property type="nucleotide sequence ID" value="NZ_JACOOO010000004.1"/>
</dbReference>
<evidence type="ECO:0000313" key="3">
    <source>
        <dbReference type="Proteomes" id="UP000596929"/>
    </source>
</evidence>
<proteinExistence type="predicted"/>
<dbReference type="Proteomes" id="UP000596929">
    <property type="component" value="Unassembled WGS sequence"/>
</dbReference>
<evidence type="ECO:0000256" key="1">
    <source>
        <dbReference type="SAM" id="MobiDB-lite"/>
    </source>
</evidence>
<keyword evidence="3" id="KW-1185">Reference proteome</keyword>
<accession>A0ABR7D9Z1</accession>